<dbReference type="InterPro" id="IPR032675">
    <property type="entry name" value="LRR_dom_sf"/>
</dbReference>
<evidence type="ECO:0000313" key="1">
    <source>
        <dbReference type="EMBL" id="KAH8979734.1"/>
    </source>
</evidence>
<dbReference type="Gene3D" id="3.80.10.10">
    <property type="entry name" value="Ribonuclease Inhibitor"/>
    <property type="match status" value="1"/>
</dbReference>
<dbReference type="EMBL" id="JAKELL010000157">
    <property type="protein sequence ID" value="KAH8979734.1"/>
    <property type="molecule type" value="Genomic_DNA"/>
</dbReference>
<evidence type="ECO:0000313" key="2">
    <source>
        <dbReference type="Proteomes" id="UP001201163"/>
    </source>
</evidence>
<reference evidence="1" key="1">
    <citation type="submission" date="2022-01" db="EMBL/GenBank/DDBJ databases">
        <title>Comparative genomics reveals a dynamic genome evolution in the ectomycorrhizal milk-cap (Lactarius) mushrooms.</title>
        <authorList>
            <consortium name="DOE Joint Genome Institute"/>
            <person name="Lebreton A."/>
            <person name="Tang N."/>
            <person name="Kuo A."/>
            <person name="LaButti K."/>
            <person name="Drula E."/>
            <person name="Barry K."/>
            <person name="Clum A."/>
            <person name="Lipzen A."/>
            <person name="Mousain D."/>
            <person name="Ng V."/>
            <person name="Wang R."/>
            <person name="Wang X."/>
            <person name="Dai Y."/>
            <person name="Henrissat B."/>
            <person name="Grigoriev I.V."/>
            <person name="Guerin-Laguette A."/>
            <person name="Yu F."/>
            <person name="Martin F.M."/>
        </authorList>
    </citation>
    <scope>NUCLEOTIDE SEQUENCE</scope>
    <source>
        <strain evidence="1">QP</strain>
    </source>
</reference>
<sequence length="436" mass="48316">MEHLPPLSIFVDYSGGRSAQGFNDAVEAFPDRVRAIAFRGPQVYIENILSAMSRLFCALEHLDVCPSDGSTLRLSTDLSWGYTPSLQYLGVQGANLLSLIPIFVSAPGLVDLFLGSLSGWGQSQISVFLSHLQQMSCLRQLELATEYEPSEGPVLPVQVVTLPRLTSLVLRGRVAHLEGIIAGLVAPSLRHLYIIFYPSPETSLLNSPIPHLSRFVRDIEKRFCAFQVGFDRPSYLMHSHSMCPFGFTITANVASVTRMVGALSDKVATVDELILTCLRVLSDLQDFGDSISWRRFFQLFPNVKVVRLQRGLECEVARFLRQDKEEPVDLLPVLEEIDLMWFPQSTALKGTEAASKLKAFEPFLAARQRSGRPNPPTITFDVAGRSAACPIQPLLPYPRFFSTRGGAEELCKYLQFTHALSRPDPGPPADVPPEPD</sequence>
<dbReference type="AlphaFoldDB" id="A0AAD4L4B3"/>
<comment type="caution">
    <text evidence="1">The sequence shown here is derived from an EMBL/GenBank/DDBJ whole genome shotgun (WGS) entry which is preliminary data.</text>
</comment>
<organism evidence="1 2">
    <name type="scientific">Lactarius akahatsu</name>
    <dbReference type="NCBI Taxonomy" id="416441"/>
    <lineage>
        <taxon>Eukaryota</taxon>
        <taxon>Fungi</taxon>
        <taxon>Dikarya</taxon>
        <taxon>Basidiomycota</taxon>
        <taxon>Agaricomycotina</taxon>
        <taxon>Agaricomycetes</taxon>
        <taxon>Russulales</taxon>
        <taxon>Russulaceae</taxon>
        <taxon>Lactarius</taxon>
    </lineage>
</organism>
<dbReference type="Proteomes" id="UP001201163">
    <property type="component" value="Unassembled WGS sequence"/>
</dbReference>
<name>A0AAD4L4B3_9AGAM</name>
<keyword evidence="2" id="KW-1185">Reference proteome</keyword>
<dbReference type="SUPFAM" id="SSF52047">
    <property type="entry name" value="RNI-like"/>
    <property type="match status" value="1"/>
</dbReference>
<protein>
    <submittedName>
        <fullName evidence="1">Uncharacterized protein</fullName>
    </submittedName>
</protein>
<accession>A0AAD4L4B3</accession>
<gene>
    <name evidence="1" type="ORF">EDB92DRAFT_1977634</name>
</gene>
<proteinExistence type="predicted"/>